<dbReference type="HOGENOM" id="CLU_043374_1_0_0"/>
<evidence type="ECO:0000313" key="6">
    <source>
        <dbReference type="EMBL" id="ABJ81412.1"/>
    </source>
</evidence>
<dbReference type="eggNOG" id="COG0437">
    <property type="taxonomic scope" value="Bacteria"/>
</dbReference>
<dbReference type="PANTHER" id="PTHR43177:SF3">
    <property type="entry name" value="PROTEIN NRFC HOMOLOG"/>
    <property type="match status" value="1"/>
</dbReference>
<dbReference type="GO" id="GO:0046872">
    <property type="term" value="F:metal ion binding"/>
    <property type="evidence" value="ECO:0007669"/>
    <property type="project" value="UniProtKB-KW"/>
</dbReference>
<dbReference type="PANTHER" id="PTHR43177">
    <property type="entry name" value="PROTEIN NRFC"/>
    <property type="match status" value="1"/>
</dbReference>
<evidence type="ECO:0000259" key="5">
    <source>
        <dbReference type="PROSITE" id="PS51379"/>
    </source>
</evidence>
<dbReference type="PROSITE" id="PS51379">
    <property type="entry name" value="4FE4S_FER_2"/>
    <property type="match status" value="3"/>
</dbReference>
<evidence type="ECO:0000256" key="4">
    <source>
        <dbReference type="ARBA" id="ARBA00023014"/>
    </source>
</evidence>
<reference evidence="6" key="1">
    <citation type="submission" date="2006-10" db="EMBL/GenBank/DDBJ databases">
        <title>Complete sequence of Solibacter usitatus Ellin6076.</title>
        <authorList>
            <consortium name="US DOE Joint Genome Institute"/>
            <person name="Copeland A."/>
            <person name="Lucas S."/>
            <person name="Lapidus A."/>
            <person name="Barry K."/>
            <person name="Detter J.C."/>
            <person name="Glavina del Rio T."/>
            <person name="Hammon N."/>
            <person name="Israni S."/>
            <person name="Dalin E."/>
            <person name="Tice H."/>
            <person name="Pitluck S."/>
            <person name="Thompson L.S."/>
            <person name="Brettin T."/>
            <person name="Bruce D."/>
            <person name="Han C."/>
            <person name="Tapia R."/>
            <person name="Gilna P."/>
            <person name="Schmutz J."/>
            <person name="Larimer F."/>
            <person name="Land M."/>
            <person name="Hauser L."/>
            <person name="Kyrpides N."/>
            <person name="Mikhailova N."/>
            <person name="Janssen P.H."/>
            <person name="Kuske C.R."/>
            <person name="Richardson P."/>
        </authorList>
    </citation>
    <scope>NUCLEOTIDE SEQUENCE</scope>
    <source>
        <strain evidence="6">Ellin6076</strain>
    </source>
</reference>
<name>Q02C04_SOLUE</name>
<gene>
    <name evidence="6" type="ordered locus">Acid_0400</name>
</gene>
<dbReference type="InterPro" id="IPR017896">
    <property type="entry name" value="4Fe4S_Fe-S-bd"/>
</dbReference>
<feature type="domain" description="4Fe-4S ferredoxin-type" evidence="5">
    <location>
        <begin position="68"/>
        <end position="99"/>
    </location>
</feature>
<proteinExistence type="predicted"/>
<dbReference type="AlphaFoldDB" id="Q02C04"/>
<keyword evidence="3" id="KW-0408">Iron</keyword>
<dbReference type="KEGG" id="sus:Acid_0400"/>
<dbReference type="SUPFAM" id="SSF54862">
    <property type="entry name" value="4Fe-4S ferredoxins"/>
    <property type="match status" value="1"/>
</dbReference>
<evidence type="ECO:0000256" key="1">
    <source>
        <dbReference type="ARBA" id="ARBA00022485"/>
    </source>
</evidence>
<dbReference type="PROSITE" id="PS00198">
    <property type="entry name" value="4FE4S_FER_1"/>
    <property type="match status" value="1"/>
</dbReference>
<keyword evidence="1" id="KW-0004">4Fe-4S</keyword>
<dbReference type="FunCoup" id="Q02C04">
    <property type="interactions" value="36"/>
</dbReference>
<dbReference type="EMBL" id="CP000473">
    <property type="protein sequence ID" value="ABJ81412.1"/>
    <property type="molecule type" value="Genomic_DNA"/>
</dbReference>
<feature type="domain" description="4Fe-4S ferredoxin-type" evidence="5">
    <location>
        <begin position="101"/>
        <end position="130"/>
    </location>
</feature>
<dbReference type="Pfam" id="PF13247">
    <property type="entry name" value="Fer4_11"/>
    <property type="match status" value="1"/>
</dbReference>
<evidence type="ECO:0000256" key="2">
    <source>
        <dbReference type="ARBA" id="ARBA00022723"/>
    </source>
</evidence>
<accession>Q02C04</accession>
<dbReference type="CDD" id="cd10551">
    <property type="entry name" value="PsrB"/>
    <property type="match status" value="1"/>
</dbReference>
<dbReference type="OrthoDB" id="9810688at2"/>
<dbReference type="Gene3D" id="3.30.70.20">
    <property type="match status" value="2"/>
</dbReference>
<protein>
    <submittedName>
        <fullName evidence="6">4Fe-4S ferredoxin, iron-sulfur binding domain protein</fullName>
    </submittedName>
</protein>
<dbReference type="GO" id="GO:0051539">
    <property type="term" value="F:4 iron, 4 sulfur cluster binding"/>
    <property type="evidence" value="ECO:0007669"/>
    <property type="project" value="UniProtKB-KW"/>
</dbReference>
<dbReference type="InParanoid" id="Q02C04"/>
<organism evidence="6">
    <name type="scientific">Solibacter usitatus (strain Ellin6076)</name>
    <dbReference type="NCBI Taxonomy" id="234267"/>
    <lineage>
        <taxon>Bacteria</taxon>
        <taxon>Pseudomonadati</taxon>
        <taxon>Acidobacteriota</taxon>
        <taxon>Terriglobia</taxon>
        <taxon>Bryobacterales</taxon>
        <taxon>Solibacteraceae</taxon>
        <taxon>Candidatus Solibacter</taxon>
    </lineage>
</organism>
<keyword evidence="4" id="KW-0411">Iron-sulfur</keyword>
<dbReference type="InterPro" id="IPR050954">
    <property type="entry name" value="ET_IronSulfur_Cluster-Binding"/>
</dbReference>
<sequence>MSTETRKKAAGRYGMTIDIDRCNGCGSCMVACAVENNVAPAESGATDRTGITWIRVFQIDNGGEGADKRSAFIPMLCQHCGDAPCVSVCPQQAIDVNPVTGIVEQMPERCLGCRYCMVACPYHARYFNWWDPAWPPGMEKTLNPDVAPRMRGVVEKCNFCHGRWHAAKQAATGDGLPGYTPACAEACPTQAIRFGNLDEPAAEVARGSQDPNSFRLLESIDTDPKIYYRSKKKWVREAAKAPRPGKENLRG</sequence>
<evidence type="ECO:0000256" key="3">
    <source>
        <dbReference type="ARBA" id="ARBA00023004"/>
    </source>
</evidence>
<dbReference type="InterPro" id="IPR017900">
    <property type="entry name" value="4Fe4S_Fe_S_CS"/>
</dbReference>
<keyword evidence="2" id="KW-0479">Metal-binding</keyword>
<dbReference type="STRING" id="234267.Acid_0400"/>
<feature type="domain" description="4Fe-4S ferredoxin-type" evidence="5">
    <location>
        <begin position="13"/>
        <end position="43"/>
    </location>
</feature>